<evidence type="ECO:0000256" key="10">
    <source>
        <dbReference type="SAM" id="Phobius"/>
    </source>
</evidence>
<dbReference type="InterPro" id="IPR005702">
    <property type="entry name" value="Wzc-like_C"/>
</dbReference>
<dbReference type="InterPro" id="IPR050445">
    <property type="entry name" value="Bact_polysacc_biosynth/exp"/>
</dbReference>
<evidence type="ECO:0000256" key="7">
    <source>
        <dbReference type="ARBA" id="ARBA00023137"/>
    </source>
</evidence>
<keyword evidence="5" id="KW-0418">Kinase</keyword>
<dbReference type="InterPro" id="IPR027417">
    <property type="entry name" value="P-loop_NTPase"/>
</dbReference>
<evidence type="ECO:0000256" key="9">
    <source>
        <dbReference type="SAM" id="Coils"/>
    </source>
</evidence>
<keyword evidence="10" id="KW-0472">Membrane</keyword>
<dbReference type="Gene3D" id="3.40.50.300">
    <property type="entry name" value="P-loop containing nucleotide triphosphate hydrolases"/>
    <property type="match status" value="1"/>
</dbReference>
<proteinExistence type="inferred from homology"/>
<dbReference type="NCBIfam" id="TIGR01007">
    <property type="entry name" value="eps_fam"/>
    <property type="match status" value="1"/>
</dbReference>
<keyword evidence="9" id="KW-0175">Coiled coil</keyword>
<comment type="catalytic activity">
    <reaction evidence="8">
        <text>L-tyrosyl-[protein] + ATP = O-phospho-L-tyrosyl-[protein] + ADP + H(+)</text>
        <dbReference type="Rhea" id="RHEA:10596"/>
        <dbReference type="Rhea" id="RHEA-COMP:10136"/>
        <dbReference type="Rhea" id="RHEA-COMP:20101"/>
        <dbReference type="ChEBI" id="CHEBI:15378"/>
        <dbReference type="ChEBI" id="CHEBI:30616"/>
        <dbReference type="ChEBI" id="CHEBI:46858"/>
        <dbReference type="ChEBI" id="CHEBI:61978"/>
        <dbReference type="ChEBI" id="CHEBI:456216"/>
        <dbReference type="EC" id="2.7.10.2"/>
    </reaction>
</comment>
<keyword evidence="10" id="KW-1133">Transmembrane helix</keyword>
<dbReference type="InterPro" id="IPR025669">
    <property type="entry name" value="AAA_dom"/>
</dbReference>
<feature type="transmembrane region" description="Helical" evidence="10">
    <location>
        <begin position="29"/>
        <end position="50"/>
    </location>
</feature>
<evidence type="ECO:0000256" key="1">
    <source>
        <dbReference type="ARBA" id="ARBA00007316"/>
    </source>
</evidence>
<evidence type="ECO:0000313" key="12">
    <source>
        <dbReference type="EMBL" id="MFC5861200.1"/>
    </source>
</evidence>
<feature type="domain" description="AAA" evidence="11">
    <location>
        <begin position="518"/>
        <end position="661"/>
    </location>
</feature>
<evidence type="ECO:0000256" key="2">
    <source>
        <dbReference type="ARBA" id="ARBA00011903"/>
    </source>
</evidence>
<comment type="caution">
    <text evidence="12">The sequence shown here is derived from an EMBL/GenBank/DDBJ whole genome shotgun (WGS) entry which is preliminary data.</text>
</comment>
<gene>
    <name evidence="12" type="ORF">ACFPT7_02720</name>
</gene>
<comment type="similarity">
    <text evidence="1">Belongs to the CpsD/CapB family.</text>
</comment>
<evidence type="ECO:0000256" key="4">
    <source>
        <dbReference type="ARBA" id="ARBA00022741"/>
    </source>
</evidence>
<dbReference type="EMBL" id="JBHSPH010000001">
    <property type="protein sequence ID" value="MFC5861200.1"/>
    <property type="molecule type" value="Genomic_DNA"/>
</dbReference>
<evidence type="ECO:0000313" key="13">
    <source>
        <dbReference type="Proteomes" id="UP001596091"/>
    </source>
</evidence>
<keyword evidence="3" id="KW-0808">Transferase</keyword>
<organism evidence="12 13">
    <name type="scientific">Acidicapsa dinghuensis</name>
    <dbReference type="NCBI Taxonomy" id="2218256"/>
    <lineage>
        <taxon>Bacteria</taxon>
        <taxon>Pseudomonadati</taxon>
        <taxon>Acidobacteriota</taxon>
        <taxon>Terriglobia</taxon>
        <taxon>Terriglobales</taxon>
        <taxon>Acidobacteriaceae</taxon>
        <taxon>Acidicapsa</taxon>
    </lineage>
</organism>
<evidence type="ECO:0000256" key="3">
    <source>
        <dbReference type="ARBA" id="ARBA00022679"/>
    </source>
</evidence>
<evidence type="ECO:0000256" key="6">
    <source>
        <dbReference type="ARBA" id="ARBA00022840"/>
    </source>
</evidence>
<dbReference type="SUPFAM" id="SSF52540">
    <property type="entry name" value="P-loop containing nucleoside triphosphate hydrolases"/>
    <property type="match status" value="1"/>
</dbReference>
<keyword evidence="10" id="KW-0812">Transmembrane</keyword>
<protein>
    <recommendedName>
        <fullName evidence="2">non-specific protein-tyrosine kinase</fullName>
        <ecNumber evidence="2">2.7.10.2</ecNumber>
    </recommendedName>
</protein>
<reference evidence="13" key="1">
    <citation type="journal article" date="2019" name="Int. J. Syst. Evol. Microbiol.">
        <title>The Global Catalogue of Microorganisms (GCM) 10K type strain sequencing project: providing services to taxonomists for standard genome sequencing and annotation.</title>
        <authorList>
            <consortium name="The Broad Institute Genomics Platform"/>
            <consortium name="The Broad Institute Genome Sequencing Center for Infectious Disease"/>
            <person name="Wu L."/>
            <person name="Ma J."/>
        </authorList>
    </citation>
    <scope>NUCLEOTIDE SEQUENCE [LARGE SCALE GENOMIC DNA]</scope>
    <source>
        <strain evidence="13">JCM 4087</strain>
    </source>
</reference>
<dbReference type="CDD" id="cd05387">
    <property type="entry name" value="BY-kinase"/>
    <property type="match status" value="1"/>
</dbReference>
<dbReference type="PANTHER" id="PTHR32309">
    <property type="entry name" value="TYROSINE-PROTEIN KINASE"/>
    <property type="match status" value="1"/>
</dbReference>
<evidence type="ECO:0000256" key="8">
    <source>
        <dbReference type="ARBA" id="ARBA00051245"/>
    </source>
</evidence>
<dbReference type="EC" id="2.7.10.2" evidence="2"/>
<dbReference type="RefSeq" id="WP_263334206.1">
    <property type="nucleotide sequence ID" value="NZ_JAGSYH010000002.1"/>
</dbReference>
<dbReference type="Pfam" id="PF13614">
    <property type="entry name" value="AAA_31"/>
    <property type="match status" value="1"/>
</dbReference>
<keyword evidence="13" id="KW-1185">Reference proteome</keyword>
<feature type="coiled-coil region" evidence="9">
    <location>
        <begin position="281"/>
        <end position="329"/>
    </location>
</feature>
<keyword evidence="6" id="KW-0067">ATP-binding</keyword>
<accession>A0ABW1EB41</accession>
<sequence length="733" mass="80305">MTTDLTNATNKFAESAIRITDITRILRKYGLYLLGLMIIGGLLAGIWAHFQTPEYDAVALVHLDQHNSISLGSAGAAVSDEYSLKMQTEITGFQSPYIAELTIERLDLTKHPLFGTKLDYRGLDPMKDPQQRDQLVHQFLGNLQVTQVPKTELLSIRFRSTSPALAALVANTIVDVYFEQNFAQRYRSTQDITSYLTRQMDDLRQKIQGEQNEVLSMEAKLGILSQGPSTGSSMLVDEATQLLTERVRVQADEYLAEAEYQNLLNHPDSAPPSDIPAASGLSALQTQLAQSQSQTAALKDRYGPNYPPLKQAEAQEASLQKSLDDLRQVVLRSAQLNLERSRKAEQSINDRLGALQHEAEGRTPDTVRYEILKSQYTSDQTLYNVLLTAMGTGSIQAGMQSQELNRFTAAEIPGIKSYPNVRADAMAGSAAGFLIGLVFVGIIILNSDTVQTVEQVEEAIGLPVLASVPEYKDDLAAMRLSDEVLPLVTLLAPRSAGTEAYRLLRTAITLMPVNQSHRVISLTSCGPGEGKSTTALNLAVVLATQSKRVLLIDADLRKPTIAQRLKMPASDQPGLSRYLSDSSVIEEDCVQRVAEVAGLDVIPVQEIPPFPSELLGQGRLEQLLIWARDHYDYVLIDTPPVLLVTDALIIASHCDTLLVVARVGVAQKRALRRIRQDLAKYPGKQIGVVVNALPHSETYYGGYGNYRSYYGKGYGAGSYYGSGSGAYISSAKK</sequence>
<name>A0ABW1EB41_9BACT</name>
<keyword evidence="4" id="KW-0547">Nucleotide-binding</keyword>
<dbReference type="PANTHER" id="PTHR32309:SF13">
    <property type="entry name" value="FERRIC ENTEROBACTIN TRANSPORT PROTEIN FEPE"/>
    <property type="match status" value="1"/>
</dbReference>
<keyword evidence="7" id="KW-0829">Tyrosine-protein kinase</keyword>
<evidence type="ECO:0000256" key="5">
    <source>
        <dbReference type="ARBA" id="ARBA00022777"/>
    </source>
</evidence>
<evidence type="ECO:0000259" key="11">
    <source>
        <dbReference type="Pfam" id="PF13614"/>
    </source>
</evidence>
<dbReference type="Proteomes" id="UP001596091">
    <property type="component" value="Unassembled WGS sequence"/>
</dbReference>